<evidence type="ECO:0000313" key="2">
    <source>
        <dbReference type="Proteomes" id="UP000030649"/>
    </source>
</evidence>
<protein>
    <submittedName>
        <fullName evidence="1">Uncharacterized protein</fullName>
    </submittedName>
</protein>
<gene>
    <name evidence="1" type="ORF">J07HQW1_01678</name>
</gene>
<dbReference type="Proteomes" id="UP000030649">
    <property type="component" value="Unassembled WGS sequence"/>
</dbReference>
<sequence length="52" mass="6019">MLNLFSNRLTGHLLRRRAVDVTQSDNHELTHYLQVQYYRGRVSLGDASFGVI</sequence>
<reference evidence="1 2" key="1">
    <citation type="journal article" date="2013" name="PLoS ONE">
        <title>Assembly-driven community genomics of a hypersaline microbial ecosystem.</title>
        <authorList>
            <person name="Podell S."/>
            <person name="Ugalde J.A."/>
            <person name="Narasingarao P."/>
            <person name="Banfield J.F."/>
            <person name="Heidelberg K.B."/>
            <person name="Allen E.E."/>
        </authorList>
    </citation>
    <scope>NUCLEOTIDE SEQUENCE [LARGE SCALE GENOMIC DNA]</scope>
    <source>
        <strain evidence="2">J07HQW1</strain>
    </source>
</reference>
<evidence type="ECO:0000313" key="1">
    <source>
        <dbReference type="EMBL" id="ERG91644.1"/>
    </source>
</evidence>
<accession>U1MP15</accession>
<organism evidence="1 2">
    <name type="scientific">Haloquadratum walsbyi J07HQW1</name>
    <dbReference type="NCBI Taxonomy" id="1238424"/>
    <lineage>
        <taxon>Archaea</taxon>
        <taxon>Methanobacteriati</taxon>
        <taxon>Methanobacteriota</taxon>
        <taxon>Stenosarchaea group</taxon>
        <taxon>Halobacteria</taxon>
        <taxon>Halobacteriales</taxon>
        <taxon>Haloferacaceae</taxon>
        <taxon>Haloquadratum</taxon>
    </lineage>
</organism>
<dbReference type="EMBL" id="KE356560">
    <property type="protein sequence ID" value="ERG91644.1"/>
    <property type="molecule type" value="Genomic_DNA"/>
</dbReference>
<proteinExistence type="predicted"/>
<dbReference type="AlphaFoldDB" id="U1MP15"/>
<name>U1MP15_9EURY</name>
<dbReference type="HOGENOM" id="CLU_3075270_0_0_2"/>
<dbReference type="STRING" id="1238424.J07HQW1_01678"/>